<dbReference type="Proteomes" id="UP000799770">
    <property type="component" value="Unassembled WGS sequence"/>
</dbReference>
<evidence type="ECO:0000313" key="1">
    <source>
        <dbReference type="EMBL" id="KAF2116771.1"/>
    </source>
</evidence>
<protein>
    <submittedName>
        <fullName evidence="1">Uncharacterized protein</fullName>
    </submittedName>
</protein>
<reference evidence="1" key="1">
    <citation type="journal article" date="2020" name="Stud. Mycol.">
        <title>101 Dothideomycetes genomes: a test case for predicting lifestyles and emergence of pathogens.</title>
        <authorList>
            <person name="Haridas S."/>
            <person name="Albert R."/>
            <person name="Binder M."/>
            <person name="Bloem J."/>
            <person name="Labutti K."/>
            <person name="Salamov A."/>
            <person name="Andreopoulos B."/>
            <person name="Baker S."/>
            <person name="Barry K."/>
            <person name="Bills G."/>
            <person name="Bluhm B."/>
            <person name="Cannon C."/>
            <person name="Castanera R."/>
            <person name="Culley D."/>
            <person name="Daum C."/>
            <person name="Ezra D."/>
            <person name="Gonzalez J."/>
            <person name="Henrissat B."/>
            <person name="Kuo A."/>
            <person name="Liang C."/>
            <person name="Lipzen A."/>
            <person name="Lutzoni F."/>
            <person name="Magnuson J."/>
            <person name="Mondo S."/>
            <person name="Nolan M."/>
            <person name="Ohm R."/>
            <person name="Pangilinan J."/>
            <person name="Park H.-J."/>
            <person name="Ramirez L."/>
            <person name="Alfaro M."/>
            <person name="Sun H."/>
            <person name="Tritt A."/>
            <person name="Yoshinaga Y."/>
            <person name="Zwiers L.-H."/>
            <person name="Turgeon B."/>
            <person name="Goodwin S."/>
            <person name="Spatafora J."/>
            <person name="Crous P."/>
            <person name="Grigoriev I."/>
        </authorList>
    </citation>
    <scope>NUCLEOTIDE SEQUENCE</scope>
    <source>
        <strain evidence="1">CBS 627.86</strain>
    </source>
</reference>
<accession>A0A6A5ZE86</accession>
<keyword evidence="2" id="KW-1185">Reference proteome</keyword>
<proteinExistence type="predicted"/>
<organism evidence="1 2">
    <name type="scientific">Lophiotrema nucula</name>
    <dbReference type="NCBI Taxonomy" id="690887"/>
    <lineage>
        <taxon>Eukaryota</taxon>
        <taxon>Fungi</taxon>
        <taxon>Dikarya</taxon>
        <taxon>Ascomycota</taxon>
        <taxon>Pezizomycotina</taxon>
        <taxon>Dothideomycetes</taxon>
        <taxon>Pleosporomycetidae</taxon>
        <taxon>Pleosporales</taxon>
        <taxon>Lophiotremataceae</taxon>
        <taxon>Lophiotrema</taxon>
    </lineage>
</organism>
<evidence type="ECO:0000313" key="2">
    <source>
        <dbReference type="Proteomes" id="UP000799770"/>
    </source>
</evidence>
<sequence length="54" mass="6443">MRLRIKVPVPSVIESWIWDLVWISDLEVLLYLIFPIKTLPKRKTSCMNAACRLW</sequence>
<dbReference type="EMBL" id="ML977320">
    <property type="protein sequence ID" value="KAF2116771.1"/>
    <property type="molecule type" value="Genomic_DNA"/>
</dbReference>
<dbReference type="AlphaFoldDB" id="A0A6A5ZE86"/>
<gene>
    <name evidence="1" type="ORF">BDV96DRAFT_572832</name>
</gene>
<name>A0A6A5ZE86_9PLEO</name>